<accession>A0AAV4I3W3</accession>
<evidence type="ECO:0000313" key="1">
    <source>
        <dbReference type="EMBL" id="GFS05159.1"/>
    </source>
</evidence>
<keyword evidence="2" id="KW-1185">Reference proteome</keyword>
<proteinExistence type="predicted"/>
<comment type="caution">
    <text evidence="1">The sequence shown here is derived from an EMBL/GenBank/DDBJ whole genome shotgun (WGS) entry which is preliminary data.</text>
</comment>
<evidence type="ECO:0000313" key="2">
    <source>
        <dbReference type="Proteomes" id="UP000762676"/>
    </source>
</evidence>
<dbReference type="AlphaFoldDB" id="A0AAV4I3W3"/>
<organism evidence="1 2">
    <name type="scientific">Elysia marginata</name>
    <dbReference type="NCBI Taxonomy" id="1093978"/>
    <lineage>
        <taxon>Eukaryota</taxon>
        <taxon>Metazoa</taxon>
        <taxon>Spiralia</taxon>
        <taxon>Lophotrochozoa</taxon>
        <taxon>Mollusca</taxon>
        <taxon>Gastropoda</taxon>
        <taxon>Heterobranchia</taxon>
        <taxon>Euthyneura</taxon>
        <taxon>Panpulmonata</taxon>
        <taxon>Sacoglossa</taxon>
        <taxon>Placobranchoidea</taxon>
        <taxon>Plakobranchidae</taxon>
        <taxon>Elysia</taxon>
    </lineage>
</organism>
<protein>
    <submittedName>
        <fullName evidence="1">Uncharacterized protein</fullName>
    </submittedName>
</protein>
<name>A0AAV4I3W3_9GAST</name>
<dbReference type="PANTHER" id="PTHR47018:SF1">
    <property type="entry name" value="TESMIN_TSO1-LIKE CXC DOMAIN-CONTAINING PROTEIN"/>
    <property type="match status" value="1"/>
</dbReference>
<gene>
    <name evidence="1" type="ORF">ElyMa_004674200</name>
</gene>
<dbReference type="EMBL" id="BMAT01009374">
    <property type="protein sequence ID" value="GFS05159.1"/>
    <property type="molecule type" value="Genomic_DNA"/>
</dbReference>
<dbReference type="Proteomes" id="UP000762676">
    <property type="component" value="Unassembled WGS sequence"/>
</dbReference>
<sequence length="278" mass="31503">MVLILRRYIHAERCGNWHGHLIEVRRMLPYLITADHRKYASCVPIYLKDMEELPDRYPGLYAAFLKGNFTVHHTSGFHNGVWTDMAIEQSCNKEGKTTLFKGIIQSARTRDKYIKTVPYMSSVSHCAKSMANMLSKCERKKRDASQSSKNVLEEIKLRNMNPFTMDDKESLVNIVTGIILPEQTVLQARELGEAAIEMAKEKNSAAIETPKIMTFKQLEEKGKKSKLQASAQIPQVENKAIRAMCLASYASAVVSNLCVLYRGIPGDLQPLEWLMCLC</sequence>
<reference evidence="1 2" key="1">
    <citation type="journal article" date="2021" name="Elife">
        <title>Chloroplast acquisition without the gene transfer in kleptoplastic sea slugs, Plakobranchus ocellatus.</title>
        <authorList>
            <person name="Maeda T."/>
            <person name="Takahashi S."/>
            <person name="Yoshida T."/>
            <person name="Shimamura S."/>
            <person name="Takaki Y."/>
            <person name="Nagai Y."/>
            <person name="Toyoda A."/>
            <person name="Suzuki Y."/>
            <person name="Arimoto A."/>
            <person name="Ishii H."/>
            <person name="Satoh N."/>
            <person name="Nishiyama T."/>
            <person name="Hasebe M."/>
            <person name="Maruyama T."/>
            <person name="Minagawa J."/>
            <person name="Obokata J."/>
            <person name="Shigenobu S."/>
        </authorList>
    </citation>
    <scope>NUCLEOTIDE SEQUENCE [LARGE SCALE GENOMIC DNA]</scope>
</reference>
<dbReference type="PANTHER" id="PTHR47018">
    <property type="entry name" value="CXC DOMAIN-CONTAINING PROTEIN-RELATED"/>
    <property type="match status" value="1"/>
</dbReference>